<dbReference type="EMBL" id="JABFCT010000026">
    <property type="protein sequence ID" value="KAF5867973.1"/>
    <property type="molecule type" value="Genomic_DNA"/>
</dbReference>
<sequence>MASNCMTFGHRGPMVVIHRIKGARSIGDVQPSDLRIVADWLCRHVPPGMKDYQIKHSFQGFTNEVKIPEGLYYITQRSLPRQGYRFIEISTADYAFLHEDTECTKALGIGLVLRSFNEPYYYQNFEGQHELALRTNALVPHRNEEALFLFLTIDPEDESWGGFLSKR</sequence>
<reference evidence="1 2" key="1">
    <citation type="journal article" date="2020" name="Phytopathology">
        <title>A high-quality genome resource of Botrytis fragariae, a new and rapidly spreading fungal pathogen causing strawberry gray mold in the U.S.A.</title>
        <authorList>
            <person name="Wu Y."/>
            <person name="Saski C.A."/>
            <person name="Schnabel G."/>
            <person name="Xiao S."/>
            <person name="Hu M."/>
        </authorList>
    </citation>
    <scope>NUCLEOTIDE SEQUENCE [LARGE SCALE GENOMIC DNA]</scope>
    <source>
        <strain evidence="1 2">BVB16</strain>
    </source>
</reference>
<proteinExistence type="predicted"/>
<dbReference type="RefSeq" id="XP_037186922.1">
    <property type="nucleotide sequence ID" value="XM_037337542.1"/>
</dbReference>
<evidence type="ECO:0000313" key="2">
    <source>
        <dbReference type="Proteomes" id="UP000531561"/>
    </source>
</evidence>
<evidence type="ECO:0000313" key="1">
    <source>
        <dbReference type="EMBL" id="KAF5867973.1"/>
    </source>
</evidence>
<dbReference type="AlphaFoldDB" id="A0A8H6AIP0"/>
<protein>
    <submittedName>
        <fullName evidence="1">Uncharacterized protein</fullName>
    </submittedName>
</protein>
<dbReference type="OrthoDB" id="3558563at2759"/>
<keyword evidence="2" id="KW-1185">Reference proteome</keyword>
<accession>A0A8H6AIP0</accession>
<organism evidence="1 2">
    <name type="scientific">Botrytis fragariae</name>
    <dbReference type="NCBI Taxonomy" id="1964551"/>
    <lineage>
        <taxon>Eukaryota</taxon>
        <taxon>Fungi</taxon>
        <taxon>Dikarya</taxon>
        <taxon>Ascomycota</taxon>
        <taxon>Pezizomycotina</taxon>
        <taxon>Leotiomycetes</taxon>
        <taxon>Helotiales</taxon>
        <taxon>Sclerotiniaceae</taxon>
        <taxon>Botrytis</taxon>
    </lineage>
</organism>
<name>A0A8H6AIP0_9HELO</name>
<comment type="caution">
    <text evidence="1">The sequence shown here is derived from an EMBL/GenBank/DDBJ whole genome shotgun (WGS) entry which is preliminary data.</text>
</comment>
<dbReference type="Proteomes" id="UP000531561">
    <property type="component" value="Unassembled WGS sequence"/>
</dbReference>
<gene>
    <name evidence="1" type="ORF">Bfra_007169</name>
</gene>
<dbReference type="GeneID" id="59261234"/>